<dbReference type="SMART" id="SM00184">
    <property type="entry name" value="RING"/>
    <property type="match status" value="1"/>
</dbReference>
<dbReference type="EMBL" id="ASGP02000003">
    <property type="protein sequence ID" value="KAH9518253.1"/>
    <property type="molecule type" value="Genomic_DNA"/>
</dbReference>
<reference evidence="10" key="3">
    <citation type="journal article" date="2021" name="World Allergy Organ. J.">
        <title>Chromosome-level assembly of Dermatophagoides farinae genome and transcriptome reveals two novel allergens Der f 37 and Der f 39.</title>
        <authorList>
            <person name="Chen J."/>
            <person name="Cai Z."/>
            <person name="Fan D."/>
            <person name="Hu J."/>
            <person name="Hou Y."/>
            <person name="He Y."/>
            <person name="Zhang Z."/>
            <person name="Zhao Z."/>
            <person name="Gao P."/>
            <person name="Hu W."/>
            <person name="Sun J."/>
            <person name="Li J."/>
            <person name="Ji K."/>
        </authorList>
    </citation>
    <scope>NUCLEOTIDE SEQUENCE</scope>
    <source>
        <strain evidence="10">JKM2019</strain>
    </source>
</reference>
<keyword evidence="4 7" id="KW-0479">Metal-binding</keyword>
<keyword evidence="5 7" id="KW-0863">Zinc-finger</keyword>
<dbReference type="AlphaFoldDB" id="A0A922I1Q5"/>
<accession>A0A922I1Q5</accession>
<dbReference type="PROSITE" id="PS00518">
    <property type="entry name" value="ZF_RING_1"/>
    <property type="match status" value="1"/>
</dbReference>
<comment type="caution">
    <text evidence="11">The sequence shown here is derived from an EMBL/GenBank/DDBJ whole genome shotgun (WGS) entry which is preliminary data.</text>
</comment>
<evidence type="ECO:0000256" key="3">
    <source>
        <dbReference type="ARBA" id="ARBA00022679"/>
    </source>
</evidence>
<name>A0A922I1Q5_DERFA</name>
<dbReference type="GO" id="GO:0000209">
    <property type="term" value="P:protein polyubiquitination"/>
    <property type="evidence" value="ECO:0007669"/>
    <property type="project" value="InterPro"/>
</dbReference>
<organism evidence="11 12">
    <name type="scientific">Dermatophagoides farinae</name>
    <name type="common">American house dust mite</name>
    <dbReference type="NCBI Taxonomy" id="6954"/>
    <lineage>
        <taxon>Eukaryota</taxon>
        <taxon>Metazoa</taxon>
        <taxon>Ecdysozoa</taxon>
        <taxon>Arthropoda</taxon>
        <taxon>Chelicerata</taxon>
        <taxon>Arachnida</taxon>
        <taxon>Acari</taxon>
        <taxon>Acariformes</taxon>
        <taxon>Sarcoptiformes</taxon>
        <taxon>Astigmata</taxon>
        <taxon>Psoroptidia</taxon>
        <taxon>Analgoidea</taxon>
        <taxon>Pyroglyphidae</taxon>
        <taxon>Dermatophagoidinae</taxon>
        <taxon>Dermatophagoides</taxon>
    </lineage>
</organism>
<evidence type="ECO:0000256" key="2">
    <source>
        <dbReference type="ARBA" id="ARBA00012483"/>
    </source>
</evidence>
<evidence type="ECO:0000259" key="9">
    <source>
        <dbReference type="PROSITE" id="PS50103"/>
    </source>
</evidence>
<evidence type="ECO:0000256" key="7">
    <source>
        <dbReference type="PROSITE-ProRule" id="PRU00723"/>
    </source>
</evidence>
<feature type="domain" description="C3H1-type" evidence="9">
    <location>
        <begin position="99"/>
        <end position="128"/>
    </location>
</feature>
<sequence>MSDFDESNYESLCETSLCQIYVRDGFCIQQTQQNCYFVHGDFCDECQQYALHPFNIDLRKQHEIDCMINKLMKKLDNIEIDTEKFNEHNDIDEIYDIVKSGSICPHYERNGRCSEQEEQNCQFIHGDRCDICGYYSLHPFCEQDRERHIKKCIEDFEMKQTCAICLEIMGQTPESNRNNGDHDECEQIEKSFGLMKNCCHIFCWDCIQTWRTSSNAVECPICRIPSETVIKTVFQ</sequence>
<reference evidence="10" key="2">
    <citation type="submission" date="2020-06" db="EMBL/GenBank/DDBJ databases">
        <authorList>
            <person name="Ji K."/>
            <person name="Li J."/>
        </authorList>
    </citation>
    <scope>NUCLEOTIDE SEQUENCE</scope>
    <source>
        <strain evidence="10">JKM2019</strain>
        <tissue evidence="10">Whole body</tissue>
    </source>
</reference>
<reference evidence="11" key="4">
    <citation type="journal article" date="2022" name="Res Sq">
        <title>Comparative Genomics Reveals Insights into the Divergent Evolution of Astigmatic Mites and Household Pest Adaptations.</title>
        <authorList>
            <person name="Xiong Q."/>
            <person name="Wan A.T.-Y."/>
            <person name="Liu X.-Y."/>
            <person name="Fung C.S.-H."/>
            <person name="Xiao X."/>
            <person name="Malainual N."/>
            <person name="Hou J."/>
            <person name="Wang L."/>
            <person name="Wang M."/>
            <person name="Yang K."/>
            <person name="Cui Y."/>
            <person name="Leung E."/>
            <person name="Nong W."/>
            <person name="Shin S.-K."/>
            <person name="Au S."/>
            <person name="Jeong K.Y."/>
            <person name="Chew F.T."/>
            <person name="Hui J."/>
            <person name="Leung T.F."/>
            <person name="Tungtrongchitr A."/>
            <person name="Zhong N."/>
            <person name="Liu Z."/>
            <person name="Tsui S."/>
        </authorList>
    </citation>
    <scope>NUCLEOTIDE SEQUENCE</scope>
    <source>
        <strain evidence="11">Derf</strain>
        <tissue evidence="11">Whole organism</tissue>
    </source>
</reference>
<comment type="catalytic activity">
    <reaction evidence="1">
        <text>S-ubiquitinyl-[E2 ubiquitin-conjugating enzyme]-L-cysteine + [acceptor protein]-L-lysine = [E2 ubiquitin-conjugating enzyme]-L-cysteine + N(6)-ubiquitinyl-[acceptor protein]-L-lysine.</text>
        <dbReference type="EC" id="2.3.2.27"/>
    </reaction>
</comment>
<dbReference type="OrthoDB" id="6502041at2759"/>
<dbReference type="InterPro" id="IPR013083">
    <property type="entry name" value="Znf_RING/FYVE/PHD"/>
</dbReference>
<feature type="domain" description="RING-type" evidence="8">
    <location>
        <begin position="162"/>
        <end position="223"/>
    </location>
</feature>
<evidence type="ECO:0000256" key="5">
    <source>
        <dbReference type="ARBA" id="ARBA00022771"/>
    </source>
</evidence>
<gene>
    <name evidence="11" type="primary">MKRN2</name>
    <name evidence="11" type="ORF">DERF_008844</name>
    <name evidence="10" type="ORF">HUG17_4800</name>
</gene>
<evidence type="ECO:0000313" key="11">
    <source>
        <dbReference type="EMBL" id="KAH9518253.1"/>
    </source>
</evidence>
<dbReference type="PANTHER" id="PTHR11224:SF10">
    <property type="entry name" value="IP09428P-RELATED"/>
    <property type="match status" value="1"/>
</dbReference>
<dbReference type="PROSITE" id="PS50103">
    <property type="entry name" value="ZF_C3H1"/>
    <property type="match status" value="1"/>
</dbReference>
<dbReference type="GO" id="GO:0008270">
    <property type="term" value="F:zinc ion binding"/>
    <property type="evidence" value="ECO:0007669"/>
    <property type="project" value="UniProtKB-KW"/>
</dbReference>
<feature type="zinc finger region" description="C3H1-type" evidence="7">
    <location>
        <begin position="99"/>
        <end position="128"/>
    </location>
</feature>
<keyword evidence="6 7" id="KW-0862">Zinc</keyword>
<keyword evidence="12" id="KW-1185">Reference proteome</keyword>
<dbReference type="InterPro" id="IPR001841">
    <property type="entry name" value="Znf_RING"/>
</dbReference>
<evidence type="ECO:0000256" key="6">
    <source>
        <dbReference type="ARBA" id="ARBA00022833"/>
    </source>
</evidence>
<proteinExistence type="predicted"/>
<keyword evidence="3" id="KW-0808">Transferase</keyword>
<protein>
    <recommendedName>
        <fullName evidence="2">RING-type E3 ubiquitin transferase</fullName>
        <ecNumber evidence="2">2.3.2.27</ecNumber>
    </recommendedName>
</protein>
<dbReference type="SUPFAM" id="SSF57850">
    <property type="entry name" value="RING/U-box"/>
    <property type="match status" value="1"/>
</dbReference>
<dbReference type="Gene3D" id="3.30.40.10">
    <property type="entry name" value="Zinc/RING finger domain, C3HC4 (zinc finger)"/>
    <property type="match status" value="1"/>
</dbReference>
<dbReference type="EC" id="2.3.2.27" evidence="2"/>
<dbReference type="Pfam" id="PF13639">
    <property type="entry name" value="zf-RING_2"/>
    <property type="match status" value="1"/>
</dbReference>
<evidence type="ECO:0000313" key="10">
    <source>
        <dbReference type="EMBL" id="KAH7641755.1"/>
    </source>
</evidence>
<reference evidence="11" key="1">
    <citation type="submission" date="2013-05" db="EMBL/GenBank/DDBJ databases">
        <authorList>
            <person name="Yim A.K.Y."/>
            <person name="Chan T.F."/>
            <person name="Ji K.M."/>
            <person name="Liu X.Y."/>
            <person name="Zhou J.W."/>
            <person name="Li R.Q."/>
            <person name="Yang K.Y."/>
            <person name="Li J."/>
            <person name="Li M."/>
            <person name="Law P.T.W."/>
            <person name="Wu Y.L."/>
            <person name="Cai Z.L."/>
            <person name="Qin H."/>
            <person name="Bao Y."/>
            <person name="Leung R.K.K."/>
            <person name="Ng P.K.S."/>
            <person name="Zou J."/>
            <person name="Zhong X.J."/>
            <person name="Ran P.X."/>
            <person name="Zhong N.S."/>
            <person name="Liu Z.G."/>
            <person name="Tsui S.K.W."/>
        </authorList>
    </citation>
    <scope>NUCLEOTIDE SEQUENCE</scope>
    <source>
        <strain evidence="11">Derf</strain>
        <tissue evidence="11">Whole organism</tissue>
    </source>
</reference>
<dbReference type="InterPro" id="IPR017907">
    <property type="entry name" value="Znf_RING_CS"/>
</dbReference>
<evidence type="ECO:0000259" key="8">
    <source>
        <dbReference type="PROSITE" id="PS50089"/>
    </source>
</evidence>
<evidence type="ECO:0000313" key="12">
    <source>
        <dbReference type="Proteomes" id="UP000790347"/>
    </source>
</evidence>
<dbReference type="PANTHER" id="PTHR11224">
    <property type="entry name" value="MAKORIN-RELATED"/>
    <property type="match status" value="1"/>
</dbReference>
<evidence type="ECO:0000256" key="1">
    <source>
        <dbReference type="ARBA" id="ARBA00000900"/>
    </source>
</evidence>
<dbReference type="InterPro" id="IPR045072">
    <property type="entry name" value="MKRN-like"/>
</dbReference>
<dbReference type="PROSITE" id="PS50089">
    <property type="entry name" value="ZF_RING_2"/>
    <property type="match status" value="1"/>
</dbReference>
<dbReference type="EMBL" id="SDOV01000004">
    <property type="protein sequence ID" value="KAH7641755.1"/>
    <property type="molecule type" value="Genomic_DNA"/>
</dbReference>
<dbReference type="Proteomes" id="UP000828236">
    <property type="component" value="Unassembled WGS sequence"/>
</dbReference>
<evidence type="ECO:0000256" key="4">
    <source>
        <dbReference type="ARBA" id="ARBA00022723"/>
    </source>
</evidence>
<dbReference type="InterPro" id="IPR000571">
    <property type="entry name" value="Znf_CCCH"/>
</dbReference>
<dbReference type="GO" id="GO:0061630">
    <property type="term" value="F:ubiquitin protein ligase activity"/>
    <property type="evidence" value="ECO:0007669"/>
    <property type="project" value="UniProtKB-EC"/>
</dbReference>
<dbReference type="Proteomes" id="UP000790347">
    <property type="component" value="Unassembled WGS sequence"/>
</dbReference>